<evidence type="ECO:0000256" key="2">
    <source>
        <dbReference type="ARBA" id="ARBA00022692"/>
    </source>
</evidence>
<dbReference type="EMBL" id="CP063362">
    <property type="protein sequence ID" value="QRG08361.1"/>
    <property type="molecule type" value="Genomic_DNA"/>
</dbReference>
<evidence type="ECO:0000313" key="9">
    <source>
        <dbReference type="Proteomes" id="UP000596427"/>
    </source>
</evidence>
<evidence type="ECO:0000256" key="4">
    <source>
        <dbReference type="ARBA" id="ARBA00023136"/>
    </source>
</evidence>
<name>A0A974PRY4_9HYPH</name>
<feature type="domain" description="Lipopolysaccharide assembly protein A" evidence="7">
    <location>
        <begin position="44"/>
        <end position="86"/>
    </location>
</feature>
<accession>A0A974PRY4</accession>
<feature type="transmembrane region" description="Helical" evidence="6">
    <location>
        <begin position="45"/>
        <end position="69"/>
    </location>
</feature>
<dbReference type="GO" id="GO:0005886">
    <property type="term" value="C:plasma membrane"/>
    <property type="evidence" value="ECO:0007669"/>
    <property type="project" value="InterPro"/>
</dbReference>
<reference evidence="8 9" key="1">
    <citation type="submission" date="2020-10" db="EMBL/GenBank/DDBJ databases">
        <title>Degradation of 1,4-Dioxane by Xanthobacter sp. YN2, via a Novel Group-2 Soluble Di-Iron Monooxygenase.</title>
        <authorList>
            <person name="Ma F."/>
            <person name="Wang Y."/>
            <person name="Yang J."/>
            <person name="Guo H."/>
            <person name="Su D."/>
            <person name="Yu L."/>
        </authorList>
    </citation>
    <scope>NUCLEOTIDE SEQUENCE [LARGE SCALE GENOMIC DNA]</scope>
    <source>
        <strain evidence="8 9">YN2</strain>
    </source>
</reference>
<dbReference type="Pfam" id="PF06305">
    <property type="entry name" value="LapA_dom"/>
    <property type="match status" value="1"/>
</dbReference>
<evidence type="ECO:0000259" key="7">
    <source>
        <dbReference type="Pfam" id="PF06305"/>
    </source>
</evidence>
<evidence type="ECO:0000256" key="6">
    <source>
        <dbReference type="SAM" id="Phobius"/>
    </source>
</evidence>
<keyword evidence="2 6" id="KW-0812">Transmembrane</keyword>
<evidence type="ECO:0000313" key="8">
    <source>
        <dbReference type="EMBL" id="QRG08361.1"/>
    </source>
</evidence>
<keyword evidence="4 6" id="KW-0472">Membrane</keyword>
<gene>
    <name evidence="8" type="ORF">EZH22_08745</name>
</gene>
<keyword evidence="1" id="KW-1003">Cell membrane</keyword>
<dbReference type="InterPro" id="IPR010445">
    <property type="entry name" value="LapA_dom"/>
</dbReference>
<evidence type="ECO:0000256" key="5">
    <source>
        <dbReference type="SAM" id="MobiDB-lite"/>
    </source>
</evidence>
<keyword evidence="9" id="KW-1185">Reference proteome</keyword>
<evidence type="ECO:0000256" key="1">
    <source>
        <dbReference type="ARBA" id="ARBA00022475"/>
    </source>
</evidence>
<organism evidence="8 9">
    <name type="scientific">Xanthobacter dioxanivorans</name>
    <dbReference type="NCBI Taxonomy" id="2528964"/>
    <lineage>
        <taxon>Bacteria</taxon>
        <taxon>Pseudomonadati</taxon>
        <taxon>Pseudomonadota</taxon>
        <taxon>Alphaproteobacteria</taxon>
        <taxon>Hyphomicrobiales</taxon>
        <taxon>Xanthobacteraceae</taxon>
        <taxon>Xanthobacter</taxon>
    </lineage>
</organism>
<proteinExistence type="predicted"/>
<sequence>MGRLASILIGLPLSILAVALAVANRKAVTLSLDPFSPDAPALAVTLPLFAVVFGALILGVVAGGTVTWLRQGRFRREARRARRILDRTPPGNAPERASSGALGLPAPRA</sequence>
<dbReference type="RefSeq" id="WP_203195272.1">
    <property type="nucleotide sequence ID" value="NZ_CP063362.1"/>
</dbReference>
<keyword evidence="3 6" id="KW-1133">Transmembrane helix</keyword>
<protein>
    <submittedName>
        <fullName evidence="8">DUF1049 domain-containing protein</fullName>
    </submittedName>
</protein>
<dbReference type="Proteomes" id="UP000596427">
    <property type="component" value="Chromosome"/>
</dbReference>
<feature type="region of interest" description="Disordered" evidence="5">
    <location>
        <begin position="80"/>
        <end position="109"/>
    </location>
</feature>
<evidence type="ECO:0000256" key="3">
    <source>
        <dbReference type="ARBA" id="ARBA00022989"/>
    </source>
</evidence>
<dbReference type="AlphaFoldDB" id="A0A974PRY4"/>
<dbReference type="KEGG" id="xdi:EZH22_08745"/>